<dbReference type="GO" id="GO:0004316">
    <property type="term" value="F:3-oxoacyl-[acyl-carrier-protein] reductase (NADPH) activity"/>
    <property type="evidence" value="ECO:0007669"/>
    <property type="project" value="UniProtKB-UniRule"/>
</dbReference>
<feature type="active site" description="Proton acceptor" evidence="8">
    <location>
        <position position="154"/>
    </location>
</feature>
<reference evidence="12 13" key="1">
    <citation type="submission" date="2016-04" db="EMBL/GenBank/DDBJ databases">
        <authorList>
            <person name="Evans L.H."/>
            <person name="Alamgir A."/>
            <person name="Owens N."/>
            <person name="Weber N.D."/>
            <person name="Virtaneva K."/>
            <person name="Barbian K."/>
            <person name="Babar A."/>
            <person name="Rosenke K."/>
        </authorList>
    </citation>
    <scope>NUCLEOTIDE SEQUENCE [LARGE SCALE GENOMIC DNA]</scope>
    <source>
        <strain evidence="12 13">LMa1</strain>
    </source>
</reference>
<evidence type="ECO:0000256" key="3">
    <source>
        <dbReference type="ARBA" id="ARBA00012948"/>
    </source>
</evidence>
<dbReference type="FunFam" id="3.40.50.720:FF:000115">
    <property type="entry name" value="3-oxoacyl-[acyl-carrier-protein] reductase FabG"/>
    <property type="match status" value="1"/>
</dbReference>
<organism evidence="12 13">
    <name type="scientific">Desulfotomaculum copahuensis</name>
    <dbReference type="NCBI Taxonomy" id="1838280"/>
    <lineage>
        <taxon>Bacteria</taxon>
        <taxon>Bacillati</taxon>
        <taxon>Bacillota</taxon>
        <taxon>Clostridia</taxon>
        <taxon>Eubacteriales</taxon>
        <taxon>Desulfotomaculaceae</taxon>
        <taxon>Desulfotomaculum</taxon>
    </lineage>
</organism>
<comment type="pathway">
    <text evidence="1 10">Lipid metabolism; fatty acid biosynthesis.</text>
</comment>
<comment type="catalytic activity">
    <reaction evidence="7 10">
        <text>a (3R)-hydroxyacyl-[ACP] + NADP(+) = a 3-oxoacyl-[ACP] + NADPH + H(+)</text>
        <dbReference type="Rhea" id="RHEA:17397"/>
        <dbReference type="Rhea" id="RHEA-COMP:9916"/>
        <dbReference type="Rhea" id="RHEA-COMP:9945"/>
        <dbReference type="ChEBI" id="CHEBI:15378"/>
        <dbReference type="ChEBI" id="CHEBI:57783"/>
        <dbReference type="ChEBI" id="CHEBI:58349"/>
        <dbReference type="ChEBI" id="CHEBI:78776"/>
        <dbReference type="ChEBI" id="CHEBI:78827"/>
        <dbReference type="EC" id="1.1.1.100"/>
    </reaction>
</comment>
<comment type="caution">
    <text evidence="12">The sequence shown here is derived from an EMBL/GenBank/DDBJ whole genome shotgun (WGS) entry which is preliminary data.</text>
</comment>
<dbReference type="NCBIfam" id="NF004198">
    <property type="entry name" value="PRK05653.1-3"/>
    <property type="match status" value="1"/>
</dbReference>
<dbReference type="STRING" id="1838280.A6M21_15715"/>
<dbReference type="InterPro" id="IPR036291">
    <property type="entry name" value="NAD(P)-bd_dom_sf"/>
</dbReference>
<gene>
    <name evidence="12" type="ORF">A6M21_15715</name>
</gene>
<evidence type="ECO:0000256" key="8">
    <source>
        <dbReference type="PIRSR" id="PIRSR611284-1"/>
    </source>
</evidence>
<dbReference type="PRINTS" id="PR00080">
    <property type="entry name" value="SDRFAMILY"/>
</dbReference>
<evidence type="ECO:0000256" key="10">
    <source>
        <dbReference type="RuleBase" id="RU366074"/>
    </source>
</evidence>
<dbReference type="NCBIfam" id="NF009466">
    <property type="entry name" value="PRK12826.1-2"/>
    <property type="match status" value="1"/>
</dbReference>
<dbReference type="UniPathway" id="UPA00094"/>
<dbReference type="PANTHER" id="PTHR42879">
    <property type="entry name" value="3-OXOACYL-(ACYL-CARRIER-PROTEIN) REDUCTASE"/>
    <property type="match status" value="1"/>
</dbReference>
<dbReference type="Pfam" id="PF13561">
    <property type="entry name" value="adh_short_C2"/>
    <property type="match status" value="1"/>
</dbReference>
<evidence type="ECO:0000256" key="1">
    <source>
        <dbReference type="ARBA" id="ARBA00005194"/>
    </source>
</evidence>
<dbReference type="GO" id="GO:0008202">
    <property type="term" value="P:steroid metabolic process"/>
    <property type="evidence" value="ECO:0007669"/>
    <property type="project" value="UniProtKB-KW"/>
</dbReference>
<comment type="similarity">
    <text evidence="2 10">Belongs to the short-chain dehydrogenases/reductases (SDR) family.</text>
</comment>
<dbReference type="InterPro" id="IPR050259">
    <property type="entry name" value="SDR"/>
</dbReference>
<dbReference type="PANTHER" id="PTHR42879:SF2">
    <property type="entry name" value="3-OXOACYL-[ACYL-CARRIER-PROTEIN] REDUCTASE FABG"/>
    <property type="match status" value="1"/>
</dbReference>
<name>A0A1B7LAZ8_9FIRM</name>
<dbReference type="CDD" id="cd05333">
    <property type="entry name" value="BKR_SDR_c"/>
    <property type="match status" value="1"/>
</dbReference>
<evidence type="ECO:0000256" key="7">
    <source>
        <dbReference type="ARBA" id="ARBA00048508"/>
    </source>
</evidence>
<dbReference type="AlphaFoldDB" id="A0A1B7LAZ8"/>
<dbReference type="Proteomes" id="UP000078532">
    <property type="component" value="Unassembled WGS sequence"/>
</dbReference>
<dbReference type="NCBIfam" id="NF005559">
    <property type="entry name" value="PRK07231.1"/>
    <property type="match status" value="1"/>
</dbReference>
<dbReference type="SUPFAM" id="SSF51735">
    <property type="entry name" value="NAD(P)-binding Rossmann-fold domains"/>
    <property type="match status" value="1"/>
</dbReference>
<keyword evidence="10" id="KW-0276">Fatty acid metabolism</keyword>
<keyword evidence="10" id="KW-0443">Lipid metabolism</keyword>
<evidence type="ECO:0000313" key="13">
    <source>
        <dbReference type="Proteomes" id="UP000078532"/>
    </source>
</evidence>
<dbReference type="PROSITE" id="PS00061">
    <property type="entry name" value="ADH_SHORT"/>
    <property type="match status" value="1"/>
</dbReference>
<evidence type="ECO:0000256" key="2">
    <source>
        <dbReference type="ARBA" id="ARBA00006484"/>
    </source>
</evidence>
<evidence type="ECO:0000259" key="11">
    <source>
        <dbReference type="SMART" id="SM00822"/>
    </source>
</evidence>
<dbReference type="EMBL" id="LYVF01000194">
    <property type="protein sequence ID" value="OAT79493.1"/>
    <property type="molecule type" value="Genomic_DNA"/>
</dbReference>
<feature type="binding site" evidence="9">
    <location>
        <begin position="154"/>
        <end position="158"/>
    </location>
    <ligand>
        <name>NADP(+)</name>
        <dbReference type="ChEBI" id="CHEBI:58349"/>
    </ligand>
</feature>
<keyword evidence="4 9" id="KW-0521">NADP</keyword>
<evidence type="ECO:0000313" key="12">
    <source>
        <dbReference type="EMBL" id="OAT79493.1"/>
    </source>
</evidence>
<feature type="domain" description="Ketoreductase" evidence="11">
    <location>
        <begin position="6"/>
        <end position="185"/>
    </location>
</feature>
<keyword evidence="13" id="KW-1185">Reference proteome</keyword>
<accession>A0A1B7LAZ8</accession>
<dbReference type="RefSeq" id="WP_066671306.1">
    <property type="nucleotide sequence ID" value="NZ_LYVF01000194.1"/>
</dbReference>
<feature type="binding site" evidence="9">
    <location>
        <begin position="62"/>
        <end position="63"/>
    </location>
    <ligand>
        <name>NADP(+)</name>
        <dbReference type="ChEBI" id="CHEBI:58349"/>
    </ligand>
</feature>
<feature type="binding site" evidence="9">
    <location>
        <position position="187"/>
    </location>
    <ligand>
        <name>NADP(+)</name>
        <dbReference type="ChEBI" id="CHEBI:58349"/>
    </ligand>
</feature>
<evidence type="ECO:0000256" key="9">
    <source>
        <dbReference type="PIRSR" id="PIRSR611284-2"/>
    </source>
</evidence>
<dbReference type="Gene3D" id="3.40.50.720">
    <property type="entry name" value="NAD(P)-binding Rossmann-like Domain"/>
    <property type="match status" value="1"/>
</dbReference>
<protein>
    <recommendedName>
        <fullName evidence="3 10">3-oxoacyl-[acyl-carrier-protein] reductase</fullName>
        <ecNumber evidence="3 10">1.1.1.100</ecNumber>
    </recommendedName>
</protein>
<dbReference type="InterPro" id="IPR020904">
    <property type="entry name" value="Sc_DH/Rdtase_CS"/>
</dbReference>
<dbReference type="EC" id="1.1.1.100" evidence="3 10"/>
<evidence type="ECO:0000256" key="5">
    <source>
        <dbReference type="ARBA" id="ARBA00023002"/>
    </source>
</evidence>
<dbReference type="GO" id="GO:0006633">
    <property type="term" value="P:fatty acid biosynthetic process"/>
    <property type="evidence" value="ECO:0007669"/>
    <property type="project" value="UniProtKB-UniPathway"/>
</dbReference>
<dbReference type="GO" id="GO:0051287">
    <property type="term" value="F:NAD binding"/>
    <property type="evidence" value="ECO:0007669"/>
    <property type="project" value="UniProtKB-UniRule"/>
</dbReference>
<keyword evidence="6" id="KW-0753">Steroid metabolism</keyword>
<dbReference type="InterPro" id="IPR057326">
    <property type="entry name" value="KR_dom"/>
</dbReference>
<dbReference type="SMART" id="SM00822">
    <property type="entry name" value="PKS_KR"/>
    <property type="match status" value="1"/>
</dbReference>
<dbReference type="InterPro" id="IPR011284">
    <property type="entry name" value="3oxo_ACP_reduc"/>
</dbReference>
<keyword evidence="10" id="KW-0275">Fatty acid biosynthesis</keyword>
<dbReference type="OrthoDB" id="9803333at2"/>
<evidence type="ECO:0000256" key="4">
    <source>
        <dbReference type="ARBA" id="ARBA00022857"/>
    </source>
</evidence>
<sequence length="246" mass="25880">MRLKDKVAIITGGARGIGKETALVFVREGAKVVLGDFDAAAGEVAVQEIRSLGGEALFFPVNVSDPVQVRAMVDGAVENFGRVDILVNNAGITRDAFLAKMTPEQWEQVIAVNLTGVFNCTRAVAPVMIGQGSGRILNAASVVGLYGNVGQTNYAATKAGVIGMTRSWAKELGRKGITVNAVAPGFIITDMTAKVPEKVLDMMKEKTPLSRLGQPRDVANAYLFLASDEAAYINGVVLSVDGGLVL</sequence>
<dbReference type="PRINTS" id="PR00081">
    <property type="entry name" value="GDHRDH"/>
</dbReference>
<dbReference type="InterPro" id="IPR002347">
    <property type="entry name" value="SDR_fam"/>
</dbReference>
<comment type="subunit">
    <text evidence="10">Homotetramer.</text>
</comment>
<dbReference type="NCBIfam" id="TIGR01830">
    <property type="entry name" value="3oxo_ACP_reduc"/>
    <property type="match status" value="1"/>
</dbReference>
<evidence type="ECO:0000256" key="6">
    <source>
        <dbReference type="ARBA" id="ARBA00023221"/>
    </source>
</evidence>
<feature type="binding site" evidence="9">
    <location>
        <begin position="12"/>
        <end position="15"/>
    </location>
    <ligand>
        <name>NADP(+)</name>
        <dbReference type="ChEBI" id="CHEBI:58349"/>
    </ligand>
</feature>
<keyword evidence="10" id="KW-0444">Lipid biosynthesis</keyword>
<comment type="function">
    <text evidence="10">Catalyzes the NADPH-dependent reduction of beta-ketoacyl-ACP substrates to beta-hydroxyacyl-ACP products, the first reductive step in the elongation cycle of fatty acid biosynthesis.</text>
</comment>
<proteinExistence type="inferred from homology"/>
<feature type="binding site" evidence="9">
    <location>
        <position position="89"/>
    </location>
    <ligand>
        <name>NADP(+)</name>
        <dbReference type="ChEBI" id="CHEBI:58349"/>
    </ligand>
</feature>
<keyword evidence="5 10" id="KW-0560">Oxidoreductase</keyword>